<accession>A0ABX9XSY3</accession>
<reference evidence="3 4" key="1">
    <citation type="submission" date="2018-11" db="EMBL/GenBank/DDBJ databases">
        <title>Genomic Encyclopedia of Type Strains, Phase IV (KMG-IV): sequencing the most valuable type-strain genomes for metagenomic binning, comparative biology and taxonomic classification.</title>
        <authorList>
            <person name="Goeker M."/>
        </authorList>
    </citation>
    <scope>NUCLEOTIDE SEQUENCE [LARGE SCALE GENOMIC DNA]</scope>
    <source>
        <strain evidence="3 4">DSM 25797</strain>
    </source>
</reference>
<keyword evidence="2" id="KW-0732">Signal</keyword>
<evidence type="ECO:0000256" key="1">
    <source>
        <dbReference type="SAM" id="MobiDB-lite"/>
    </source>
</evidence>
<feature type="compositionally biased region" description="Polar residues" evidence="1">
    <location>
        <begin position="45"/>
        <end position="55"/>
    </location>
</feature>
<protein>
    <submittedName>
        <fullName evidence="3">Uncharacterized protein</fullName>
    </submittedName>
</protein>
<feature type="chain" id="PRO_5045620508" evidence="2">
    <location>
        <begin position="19"/>
        <end position="129"/>
    </location>
</feature>
<evidence type="ECO:0000256" key="2">
    <source>
        <dbReference type="SAM" id="SignalP"/>
    </source>
</evidence>
<evidence type="ECO:0000313" key="3">
    <source>
        <dbReference type="EMBL" id="RPE96302.1"/>
    </source>
</evidence>
<feature type="compositionally biased region" description="Polar residues" evidence="1">
    <location>
        <begin position="119"/>
        <end position="129"/>
    </location>
</feature>
<dbReference type="EMBL" id="RKQT01000001">
    <property type="protein sequence ID" value="RPE96302.1"/>
    <property type="molecule type" value="Genomic_DNA"/>
</dbReference>
<evidence type="ECO:0000313" key="4">
    <source>
        <dbReference type="Proteomes" id="UP000276901"/>
    </source>
</evidence>
<gene>
    <name evidence="3" type="ORF">EDC49_0691</name>
</gene>
<name>A0ABX9XSY3_9PAST</name>
<keyword evidence="4" id="KW-1185">Reference proteome</keyword>
<feature type="compositionally biased region" description="Low complexity" evidence="1">
    <location>
        <begin position="94"/>
        <end position="107"/>
    </location>
</feature>
<dbReference type="RefSeq" id="WP_207948544.1">
    <property type="nucleotide sequence ID" value="NZ_CP015029.1"/>
</dbReference>
<proteinExistence type="predicted"/>
<feature type="region of interest" description="Disordered" evidence="1">
    <location>
        <begin position="45"/>
        <end position="129"/>
    </location>
</feature>
<sequence length="129" mass="13745">MMKKLLLSLLLLPLSVGALETGQSCAKIDADIKRLACYDSIFRTGNNSQNVQDYTGSIKPFKSQSNLTAKSSPLPKSKSSKSTKSVSKPKKSSSRSSYGGSCPCSGSIDCVGPRGGTYCYTSGGNKRYR</sequence>
<comment type="caution">
    <text evidence="3">The sequence shown here is derived from an EMBL/GenBank/DDBJ whole genome shotgun (WGS) entry which is preliminary data.</text>
</comment>
<feature type="compositionally biased region" description="Low complexity" evidence="1">
    <location>
        <begin position="70"/>
        <end position="86"/>
    </location>
</feature>
<organism evidence="3 4">
    <name type="scientific">Frederiksenia canicola</name>
    <dbReference type="NCBI Taxonomy" id="123824"/>
    <lineage>
        <taxon>Bacteria</taxon>
        <taxon>Pseudomonadati</taxon>
        <taxon>Pseudomonadota</taxon>
        <taxon>Gammaproteobacteria</taxon>
        <taxon>Pasteurellales</taxon>
        <taxon>Pasteurellaceae</taxon>
        <taxon>Frederiksenia</taxon>
    </lineage>
</organism>
<dbReference type="Proteomes" id="UP000276901">
    <property type="component" value="Unassembled WGS sequence"/>
</dbReference>
<feature type="signal peptide" evidence="2">
    <location>
        <begin position="1"/>
        <end position="18"/>
    </location>
</feature>